<evidence type="ECO:0000259" key="6">
    <source>
        <dbReference type="PROSITE" id="PS51473"/>
    </source>
</evidence>
<dbReference type="PANTHER" id="PTHR32099:SF42">
    <property type="entry name" value="CYSTEINE-RICH RECEPTOR-LIKE PROTEIN KINASE 9-RELATED"/>
    <property type="match status" value="1"/>
</dbReference>
<sequence length="466" mass="50808">MAFIIKSMQISIIFIVLSLLNPIIEAQPRQPVYVAHNCGNDTFPINSAYRVNRNSLLSSLSSNGSRGDGFYNTTSGRGLDMLYGLFLCRGDLSPSACQECVTLITNDIPQRCPTQTTAVIWYEECILRYSNRYIFSVVAEEPTVQLYNRNAIDDQEVSAAALTIMNDTAAQMENEPVGAKKFATGESRLSSSLTVYTSVQCTPDLSGMECSRCLHVAVANLSDCCGSRRGAVVLMPSCVVGYDDFPFYNVTGPAPEGGNRNESNRTPILVAILSATFGLLFVSISGFFIWRRRKSRDNTENSQGGQLLDLVDGRIPDEHSPETFSGENGESKFPSIQLEILHAATDHFALTNKLGEGGFGPVYKAWKQWSSGEGMQLIDQLLVPSCVASEVLKCIHIGLLCVQEDPADRPTMSSVIFMLARDDSLTLASPTKPAFSVGRVVSEPSEPTSNGVRSVNEVTISSFLPR</sequence>
<evidence type="ECO:0000256" key="3">
    <source>
        <dbReference type="SAM" id="MobiDB-lite"/>
    </source>
</evidence>
<evidence type="ECO:0000256" key="1">
    <source>
        <dbReference type="ARBA" id="ARBA00022729"/>
    </source>
</evidence>
<dbReference type="InterPro" id="IPR002902">
    <property type="entry name" value="GNK2"/>
</dbReference>
<dbReference type="InterPro" id="IPR011009">
    <property type="entry name" value="Kinase-like_dom_sf"/>
</dbReference>
<dbReference type="PROSITE" id="PS51473">
    <property type="entry name" value="GNK2"/>
    <property type="match status" value="2"/>
</dbReference>
<feature type="compositionally biased region" description="Basic and acidic residues" evidence="3">
    <location>
        <begin position="311"/>
        <end position="321"/>
    </location>
</feature>
<dbReference type="EMBL" id="JBBPBM010000041">
    <property type="protein sequence ID" value="KAK8524366.1"/>
    <property type="molecule type" value="Genomic_DNA"/>
</dbReference>
<keyword evidence="2" id="KW-0677">Repeat</keyword>
<dbReference type="Gene3D" id="3.30.430.20">
    <property type="entry name" value="Gnk2 domain, C-X8-C-X2-C motif"/>
    <property type="match status" value="2"/>
</dbReference>
<evidence type="ECO:0000256" key="4">
    <source>
        <dbReference type="SAM" id="Phobius"/>
    </source>
</evidence>
<proteinExistence type="predicted"/>
<name>A0ABR2CY44_9ROSI</name>
<keyword evidence="1 5" id="KW-0732">Signal</keyword>
<organism evidence="7 8">
    <name type="scientific">Hibiscus sabdariffa</name>
    <name type="common">roselle</name>
    <dbReference type="NCBI Taxonomy" id="183260"/>
    <lineage>
        <taxon>Eukaryota</taxon>
        <taxon>Viridiplantae</taxon>
        <taxon>Streptophyta</taxon>
        <taxon>Embryophyta</taxon>
        <taxon>Tracheophyta</taxon>
        <taxon>Spermatophyta</taxon>
        <taxon>Magnoliopsida</taxon>
        <taxon>eudicotyledons</taxon>
        <taxon>Gunneridae</taxon>
        <taxon>Pentapetalae</taxon>
        <taxon>rosids</taxon>
        <taxon>malvids</taxon>
        <taxon>Malvales</taxon>
        <taxon>Malvaceae</taxon>
        <taxon>Malvoideae</taxon>
        <taxon>Hibiscus</taxon>
    </lineage>
</organism>
<dbReference type="Gene3D" id="1.10.510.10">
    <property type="entry name" value="Transferase(Phosphotransferase) domain 1"/>
    <property type="match status" value="1"/>
</dbReference>
<comment type="caution">
    <text evidence="7">The sequence shown here is derived from an EMBL/GenBank/DDBJ whole genome shotgun (WGS) entry which is preliminary data.</text>
</comment>
<dbReference type="SUPFAM" id="SSF56112">
    <property type="entry name" value="Protein kinase-like (PK-like)"/>
    <property type="match status" value="1"/>
</dbReference>
<reference evidence="7 8" key="1">
    <citation type="journal article" date="2024" name="G3 (Bethesda)">
        <title>Genome assembly of Hibiscus sabdariffa L. provides insights into metabolisms of medicinal natural products.</title>
        <authorList>
            <person name="Kim T."/>
        </authorList>
    </citation>
    <scope>NUCLEOTIDE SEQUENCE [LARGE SCALE GENOMIC DNA]</scope>
    <source>
        <strain evidence="7">TK-2024</strain>
        <tissue evidence="7">Old leaves</tissue>
    </source>
</reference>
<keyword evidence="4" id="KW-1133">Transmembrane helix</keyword>
<feature type="chain" id="PRO_5047207496" description="Gnk2-homologous domain-containing protein" evidence="5">
    <location>
        <begin position="27"/>
        <end position="466"/>
    </location>
</feature>
<protein>
    <recommendedName>
        <fullName evidence="6">Gnk2-homologous domain-containing protein</fullName>
    </recommendedName>
</protein>
<feature type="domain" description="Gnk2-homologous" evidence="6">
    <location>
        <begin position="139"/>
        <end position="247"/>
    </location>
</feature>
<keyword evidence="8" id="KW-1185">Reference proteome</keyword>
<keyword evidence="4" id="KW-0472">Membrane</keyword>
<accession>A0ABR2CY44</accession>
<evidence type="ECO:0000313" key="8">
    <source>
        <dbReference type="Proteomes" id="UP001472677"/>
    </source>
</evidence>
<dbReference type="PANTHER" id="PTHR32099">
    <property type="entry name" value="CYSTEINE-RICH REPEAT SECRETORY PROTEIN"/>
    <property type="match status" value="1"/>
</dbReference>
<evidence type="ECO:0000256" key="2">
    <source>
        <dbReference type="ARBA" id="ARBA00022737"/>
    </source>
</evidence>
<evidence type="ECO:0000313" key="7">
    <source>
        <dbReference type="EMBL" id="KAK8524366.1"/>
    </source>
</evidence>
<dbReference type="InterPro" id="IPR038408">
    <property type="entry name" value="GNK2_sf"/>
</dbReference>
<gene>
    <name evidence="7" type="ORF">V6N12_029232</name>
</gene>
<feature type="domain" description="Gnk2-homologous" evidence="6">
    <location>
        <begin position="31"/>
        <end position="134"/>
    </location>
</feature>
<feature type="transmembrane region" description="Helical" evidence="4">
    <location>
        <begin position="268"/>
        <end position="290"/>
    </location>
</feature>
<feature type="signal peptide" evidence="5">
    <location>
        <begin position="1"/>
        <end position="26"/>
    </location>
</feature>
<dbReference type="Pfam" id="PF01657">
    <property type="entry name" value="Stress-antifung"/>
    <property type="match status" value="2"/>
</dbReference>
<feature type="region of interest" description="Disordered" evidence="3">
    <location>
        <begin position="298"/>
        <end position="330"/>
    </location>
</feature>
<keyword evidence="4" id="KW-0812">Transmembrane</keyword>
<evidence type="ECO:0000256" key="5">
    <source>
        <dbReference type="SAM" id="SignalP"/>
    </source>
</evidence>
<dbReference type="Proteomes" id="UP001472677">
    <property type="component" value="Unassembled WGS sequence"/>
</dbReference>
<dbReference type="CDD" id="cd23509">
    <property type="entry name" value="Gnk2-like"/>
    <property type="match status" value="2"/>
</dbReference>